<protein>
    <submittedName>
        <fullName evidence="2">Uncharacterized protein</fullName>
    </submittedName>
</protein>
<feature type="compositionally biased region" description="Acidic residues" evidence="1">
    <location>
        <begin position="14"/>
        <end position="62"/>
    </location>
</feature>
<keyword evidence="3" id="KW-1185">Reference proteome</keyword>
<accession>A0A8H4EV36</accession>
<proteinExistence type="predicted"/>
<evidence type="ECO:0000313" key="3">
    <source>
        <dbReference type="Proteomes" id="UP000439903"/>
    </source>
</evidence>
<dbReference type="AlphaFoldDB" id="A0A8H4EV36"/>
<sequence length="122" mass="13757">MESSNNGDGINENSDNDEDSDDEKDSDDEEDSDDEDSDDEDSDDDEKSDDEDSDDEEDSEDEDKIKKQFLDADKMVKTLPGVIQKHPDHMYTSKIIYTQRISKAIKEASTSKPIDSVEVPTD</sequence>
<feature type="region of interest" description="Disordered" evidence="1">
    <location>
        <begin position="1"/>
        <end position="71"/>
    </location>
</feature>
<evidence type="ECO:0000256" key="1">
    <source>
        <dbReference type="SAM" id="MobiDB-lite"/>
    </source>
</evidence>
<dbReference type="Proteomes" id="UP000439903">
    <property type="component" value="Unassembled WGS sequence"/>
</dbReference>
<feature type="compositionally biased region" description="Low complexity" evidence="1">
    <location>
        <begin position="1"/>
        <end position="13"/>
    </location>
</feature>
<gene>
    <name evidence="2" type="ORF">F8M41_013770</name>
</gene>
<reference evidence="2 3" key="1">
    <citation type="journal article" date="2019" name="Environ. Microbiol.">
        <title>At the nexus of three kingdoms: the genome of the mycorrhizal fungus Gigaspora margarita provides insights into plant, endobacterial and fungal interactions.</title>
        <authorList>
            <person name="Venice F."/>
            <person name="Ghignone S."/>
            <person name="Salvioli di Fossalunga A."/>
            <person name="Amselem J."/>
            <person name="Novero M."/>
            <person name="Xianan X."/>
            <person name="Sedzielewska Toro K."/>
            <person name="Morin E."/>
            <person name="Lipzen A."/>
            <person name="Grigoriev I.V."/>
            <person name="Henrissat B."/>
            <person name="Martin F.M."/>
            <person name="Bonfante P."/>
        </authorList>
    </citation>
    <scope>NUCLEOTIDE SEQUENCE [LARGE SCALE GENOMIC DNA]</scope>
    <source>
        <strain evidence="2 3">BEG34</strain>
    </source>
</reference>
<name>A0A8H4EV36_GIGMA</name>
<organism evidence="2 3">
    <name type="scientific">Gigaspora margarita</name>
    <dbReference type="NCBI Taxonomy" id="4874"/>
    <lineage>
        <taxon>Eukaryota</taxon>
        <taxon>Fungi</taxon>
        <taxon>Fungi incertae sedis</taxon>
        <taxon>Mucoromycota</taxon>
        <taxon>Glomeromycotina</taxon>
        <taxon>Glomeromycetes</taxon>
        <taxon>Diversisporales</taxon>
        <taxon>Gigasporaceae</taxon>
        <taxon>Gigaspora</taxon>
    </lineage>
</organism>
<evidence type="ECO:0000313" key="2">
    <source>
        <dbReference type="EMBL" id="KAF0557248.1"/>
    </source>
</evidence>
<dbReference type="EMBL" id="WTPW01000029">
    <property type="protein sequence ID" value="KAF0557248.1"/>
    <property type="molecule type" value="Genomic_DNA"/>
</dbReference>
<comment type="caution">
    <text evidence="2">The sequence shown here is derived from an EMBL/GenBank/DDBJ whole genome shotgun (WGS) entry which is preliminary data.</text>
</comment>